<name>A0AA40BWM9_9PEZI</name>
<organism evidence="1 2">
    <name type="scientific">Immersiella caudata</name>
    <dbReference type="NCBI Taxonomy" id="314043"/>
    <lineage>
        <taxon>Eukaryota</taxon>
        <taxon>Fungi</taxon>
        <taxon>Dikarya</taxon>
        <taxon>Ascomycota</taxon>
        <taxon>Pezizomycotina</taxon>
        <taxon>Sordariomycetes</taxon>
        <taxon>Sordariomycetidae</taxon>
        <taxon>Sordariales</taxon>
        <taxon>Lasiosphaeriaceae</taxon>
        <taxon>Immersiella</taxon>
    </lineage>
</organism>
<dbReference type="AlphaFoldDB" id="A0AA40BWM9"/>
<keyword evidence="2" id="KW-1185">Reference proteome</keyword>
<protein>
    <submittedName>
        <fullName evidence="1">Uncharacterized protein</fullName>
    </submittedName>
</protein>
<evidence type="ECO:0000313" key="2">
    <source>
        <dbReference type="Proteomes" id="UP001175000"/>
    </source>
</evidence>
<comment type="caution">
    <text evidence="1">The sequence shown here is derived from an EMBL/GenBank/DDBJ whole genome shotgun (WGS) entry which is preliminary data.</text>
</comment>
<reference evidence="1" key="1">
    <citation type="submission" date="2023-06" db="EMBL/GenBank/DDBJ databases">
        <title>Genome-scale phylogeny and comparative genomics of the fungal order Sordariales.</title>
        <authorList>
            <consortium name="Lawrence Berkeley National Laboratory"/>
            <person name="Hensen N."/>
            <person name="Bonometti L."/>
            <person name="Westerberg I."/>
            <person name="Brannstrom I.O."/>
            <person name="Guillou S."/>
            <person name="Cros-Aarteil S."/>
            <person name="Calhoun S."/>
            <person name="Haridas S."/>
            <person name="Kuo A."/>
            <person name="Mondo S."/>
            <person name="Pangilinan J."/>
            <person name="Riley R."/>
            <person name="Labutti K."/>
            <person name="Andreopoulos B."/>
            <person name="Lipzen A."/>
            <person name="Chen C."/>
            <person name="Yanf M."/>
            <person name="Daum C."/>
            <person name="Ng V."/>
            <person name="Clum A."/>
            <person name="Steindorff A."/>
            <person name="Ohm R."/>
            <person name="Martin F."/>
            <person name="Silar P."/>
            <person name="Natvig D."/>
            <person name="Lalanne C."/>
            <person name="Gautier V."/>
            <person name="Ament-Velasquez S.L."/>
            <person name="Kruys A."/>
            <person name="Hutchinson M.I."/>
            <person name="Powell A.J."/>
            <person name="Barry K."/>
            <person name="Miller A.N."/>
            <person name="Grigoriev I.V."/>
            <person name="Debuchy R."/>
            <person name="Gladieux P."/>
            <person name="Thoren M.H."/>
            <person name="Johannesson H."/>
        </authorList>
    </citation>
    <scope>NUCLEOTIDE SEQUENCE</scope>
    <source>
        <strain evidence="1">CBS 606.72</strain>
    </source>
</reference>
<evidence type="ECO:0000313" key="1">
    <source>
        <dbReference type="EMBL" id="KAK0616418.1"/>
    </source>
</evidence>
<accession>A0AA40BWM9</accession>
<proteinExistence type="predicted"/>
<dbReference type="Proteomes" id="UP001175000">
    <property type="component" value="Unassembled WGS sequence"/>
</dbReference>
<gene>
    <name evidence="1" type="ORF">B0T14DRAFT_523110</name>
</gene>
<sequence length="522" mass="58553">MYFSSYLTNRQHYLSSLSSLRHPADLLIRKHGTPLVSRLAAESRPELLVNLARRWSAMNLPPPSNFLPSCQLLLDRATTRFQHVSLRFMAIAAGSSLLQKGKFDTGMFLEEVSSLATICEASGFHGALAWARLVMPGDIAQITANRQTYLASGQTLGAMQEDGRLVTVLLAQDEAVIRNGGGTEVLKAMRGMFDTETSLWGGYAPRNSHESRMITFLSNLTAENQGVFSLPAIAVVVSGCLEVLKRSVRMGRAPKWDEGQTLLWNVWVTAGEYFERVYDEITPSRLICEVMRDVAWAGVEDVMRVKGWDSPAKTSRGSYSTWVSRYAAWAPMAARFGDAGGLVERLERLRAFLDQEVEVDVARKDYGNAIKKCTAIAEIALYDPRCAEARTVSSSGAWGRYGLAKTLLGDEDYWMGRSKDDREDAALHVCRVEGAWDGWANPEGSYREPGGVRRAPGVPDSRDFWTYEWAVLATAPNMRYHNDARMGLWEKKIRRESEMFTTKRLYDEYFEKCLKEAKEMIA</sequence>
<dbReference type="EMBL" id="JAULSU010000005">
    <property type="protein sequence ID" value="KAK0616418.1"/>
    <property type="molecule type" value="Genomic_DNA"/>
</dbReference>